<comment type="similarity">
    <text evidence="1">Belongs to the tRNA-intron endonuclease family.</text>
</comment>
<dbReference type="InterPro" id="IPR001357">
    <property type="entry name" value="BRCT_dom"/>
</dbReference>
<evidence type="ECO:0000313" key="6">
    <source>
        <dbReference type="EMBL" id="PYH96169.1"/>
    </source>
</evidence>
<organism evidence="6 7">
    <name type="scientific">Aspergillus ellipticus CBS 707.79</name>
    <dbReference type="NCBI Taxonomy" id="1448320"/>
    <lineage>
        <taxon>Eukaryota</taxon>
        <taxon>Fungi</taxon>
        <taxon>Dikarya</taxon>
        <taxon>Ascomycota</taxon>
        <taxon>Pezizomycotina</taxon>
        <taxon>Eurotiomycetes</taxon>
        <taxon>Eurotiomycetidae</taxon>
        <taxon>Eurotiales</taxon>
        <taxon>Aspergillaceae</taxon>
        <taxon>Aspergillus</taxon>
        <taxon>Aspergillus subgen. Circumdati</taxon>
    </lineage>
</organism>
<feature type="compositionally biased region" description="Low complexity" evidence="4">
    <location>
        <begin position="1"/>
        <end position="18"/>
    </location>
</feature>
<dbReference type="Pfam" id="PF01974">
    <property type="entry name" value="tRNA_int_endo"/>
    <property type="match status" value="1"/>
</dbReference>
<dbReference type="EMBL" id="KZ825842">
    <property type="protein sequence ID" value="PYH96169.1"/>
    <property type="molecule type" value="Genomic_DNA"/>
</dbReference>
<dbReference type="CDD" id="cd17745">
    <property type="entry name" value="BRCT_p53bp1_rpt1"/>
    <property type="match status" value="1"/>
</dbReference>
<feature type="compositionally biased region" description="Low complexity" evidence="4">
    <location>
        <begin position="487"/>
        <end position="520"/>
    </location>
</feature>
<comment type="catalytic activity">
    <reaction evidence="3">
        <text>pretRNA = a 3'-half-tRNA molecule with a 5'-OH end + a 5'-half-tRNA molecule with a 2',3'-cyclic phosphate end + an intron with a 2',3'-cyclic phosphate and a 5'-hydroxyl terminus.</text>
        <dbReference type="EC" id="4.6.1.16"/>
    </reaction>
</comment>
<feature type="region of interest" description="Disordered" evidence="4">
    <location>
        <begin position="800"/>
        <end position="898"/>
    </location>
</feature>
<dbReference type="VEuPathDB" id="FungiDB:BO71DRAFT_472604"/>
<dbReference type="InterPro" id="IPR006676">
    <property type="entry name" value="tRNA_splic"/>
</dbReference>
<dbReference type="CDD" id="cd22363">
    <property type="entry name" value="tRNA-intron_lyase_C"/>
    <property type="match status" value="1"/>
</dbReference>
<dbReference type="EC" id="4.6.1.16" evidence="2"/>
<dbReference type="FunFam" id="3.40.50.10190:FF:000083">
    <property type="entry name" value="DNA damage repair protein (Rad9)"/>
    <property type="match status" value="1"/>
</dbReference>
<dbReference type="Gene3D" id="3.40.1350.10">
    <property type="match status" value="1"/>
</dbReference>
<feature type="region of interest" description="Disordered" evidence="4">
    <location>
        <begin position="605"/>
        <end position="624"/>
    </location>
</feature>
<name>A0A319DFS7_9EURO</name>
<dbReference type="Gene3D" id="3.40.50.10190">
    <property type="entry name" value="BRCT domain"/>
    <property type="match status" value="1"/>
</dbReference>
<feature type="compositionally biased region" description="Basic and acidic residues" evidence="4">
    <location>
        <begin position="1317"/>
        <end position="1329"/>
    </location>
</feature>
<feature type="region of interest" description="Disordered" evidence="4">
    <location>
        <begin position="220"/>
        <end position="252"/>
    </location>
</feature>
<dbReference type="InterPro" id="IPR011856">
    <property type="entry name" value="tRNA_endonuc-like_dom_sf"/>
</dbReference>
<feature type="compositionally biased region" description="Basic residues" evidence="4">
    <location>
        <begin position="28"/>
        <end position="38"/>
    </location>
</feature>
<dbReference type="Pfam" id="PF08605">
    <property type="entry name" value="Rad9_Rad53_bind"/>
    <property type="match status" value="1"/>
</dbReference>
<dbReference type="Proteomes" id="UP000247810">
    <property type="component" value="Unassembled WGS sequence"/>
</dbReference>
<dbReference type="PANTHER" id="PTHR21227:SF0">
    <property type="entry name" value="TRNA-SPLICING ENDONUCLEASE SUBUNIT SEN2"/>
    <property type="match status" value="1"/>
</dbReference>
<dbReference type="OrthoDB" id="129353at2759"/>
<feature type="compositionally biased region" description="Polar residues" evidence="4">
    <location>
        <begin position="1044"/>
        <end position="1057"/>
    </location>
</feature>
<dbReference type="InterPro" id="IPR036420">
    <property type="entry name" value="BRCT_dom_sf"/>
</dbReference>
<feature type="region of interest" description="Disordered" evidence="4">
    <location>
        <begin position="912"/>
        <end position="1193"/>
    </location>
</feature>
<feature type="compositionally biased region" description="Polar residues" evidence="4">
    <location>
        <begin position="1346"/>
        <end position="1359"/>
    </location>
</feature>
<dbReference type="InterPro" id="IPR006677">
    <property type="entry name" value="tRNA_intron_Endonuc_cat-like"/>
</dbReference>
<feature type="region of interest" description="Disordered" evidence="4">
    <location>
        <begin position="1822"/>
        <end position="1846"/>
    </location>
</feature>
<dbReference type="GO" id="GO:0000214">
    <property type="term" value="C:tRNA-intron endonuclease complex"/>
    <property type="evidence" value="ECO:0007669"/>
    <property type="project" value="TreeGrafter"/>
</dbReference>
<dbReference type="InterPro" id="IPR013914">
    <property type="entry name" value="Rad9_Rad53-bd_dom_fun"/>
</dbReference>
<feature type="region of interest" description="Disordered" evidence="4">
    <location>
        <begin position="1208"/>
        <end position="1385"/>
    </location>
</feature>
<dbReference type="GO" id="GO:0000213">
    <property type="term" value="F:tRNA-intron lyase activity"/>
    <property type="evidence" value="ECO:0007669"/>
    <property type="project" value="UniProtKB-EC"/>
</dbReference>
<feature type="region of interest" description="Disordered" evidence="4">
    <location>
        <begin position="1550"/>
        <end position="1572"/>
    </location>
</feature>
<dbReference type="SUPFAM" id="SSF52113">
    <property type="entry name" value="BRCT domain"/>
    <property type="match status" value="1"/>
</dbReference>
<dbReference type="PROSITE" id="PS50172">
    <property type="entry name" value="BRCT"/>
    <property type="match status" value="1"/>
</dbReference>
<evidence type="ECO:0000256" key="1">
    <source>
        <dbReference type="ARBA" id="ARBA00008078"/>
    </source>
</evidence>
<feature type="compositionally biased region" description="Low complexity" evidence="4">
    <location>
        <begin position="1148"/>
        <end position="1162"/>
    </location>
</feature>
<feature type="compositionally biased region" description="Basic and acidic residues" evidence="4">
    <location>
        <begin position="1066"/>
        <end position="1075"/>
    </location>
</feature>
<dbReference type="GO" id="GO:0003676">
    <property type="term" value="F:nucleic acid binding"/>
    <property type="evidence" value="ECO:0007669"/>
    <property type="project" value="InterPro"/>
</dbReference>
<dbReference type="PANTHER" id="PTHR21227">
    <property type="entry name" value="TRNA-SPLICING ENDONUCLEASE SUBUNIT SEN2"/>
    <property type="match status" value="1"/>
</dbReference>
<dbReference type="GO" id="GO:0000379">
    <property type="term" value="P:tRNA-type intron splice site recognition and cleavage"/>
    <property type="evidence" value="ECO:0007669"/>
    <property type="project" value="TreeGrafter"/>
</dbReference>
<gene>
    <name evidence="6" type="ORF">BO71DRAFT_472604</name>
</gene>
<dbReference type="FunFam" id="3.40.1350.10:FF:000007">
    <property type="entry name" value="tRNA-splicing endonuclease subunit Sen2"/>
    <property type="match status" value="1"/>
</dbReference>
<dbReference type="SUPFAM" id="SSF53032">
    <property type="entry name" value="tRNA-intron endonuclease catalytic domain-like"/>
    <property type="match status" value="1"/>
</dbReference>
<protein>
    <recommendedName>
        <fullName evidence="2">tRNA-intron lyase</fullName>
        <ecNumber evidence="2">4.6.1.16</ecNumber>
    </recommendedName>
</protein>
<dbReference type="FunFam" id="2.30.30.140:FF:000141">
    <property type="entry name" value="DNA damage repair protein (Rad9)"/>
    <property type="match status" value="1"/>
</dbReference>
<evidence type="ECO:0000259" key="5">
    <source>
        <dbReference type="PROSITE" id="PS50172"/>
    </source>
</evidence>
<feature type="region of interest" description="Disordered" evidence="4">
    <location>
        <begin position="1"/>
        <end position="38"/>
    </location>
</feature>
<sequence length="1872" mass="205060">MASSSTPPSSAPDAASAAEPKAQNHASPARRPRPSRPNYRHIHRFPFPVAVHPLPPLIPHNPLSLVSVLLSYLTFFISPPHRETYSAYFDGATSSVHVTDPKAIKALWEMGFFGKGTLSRSEPSWLEREKKRRGLLGGMTSEEVTRQRRTERRELKLERARMEKLAIEERLKAEAAARDGDVTPVERSSLSPTPNGVPDGPIPGTEKFSLRKAREAKLLESQRLVSQDGEAHAPGTPGKRRSPSGGKTPVLNNEEHLQLSPEEAFFLVYGLGALRVLDDTRKEVLPTSALLPLFCRHSYFPPRDPSVDLAPDDSFMISYVVYHHFRSLGWVVRSGVKFGVDYILYNRGPVFSHAEFAVVVIPSYDHPYWSETADRRAHCAEKQARSWWWLHCVNRVQAQVKKSLVVCYVEVPPPTSYELDTPSEEDIGAMLARYQGTQQDSLDIAELQRVALGPLDVNGSGIAQNHVHEQDAQKNSPSHFVVPDVQKSPSKPGRGPSSCRSPTRPQNAPSAVNPNPSSSEPRSRSCAAAPVALSGKMSAESAPSDTQVVSQSVYDEIIRKNHEAAQNAPDSNLGDHATLMTLHEGDSGHLDLLSGYDHIHTDAANMDDLDDQSSSKLGESSPMFYQPNLFPESQRFLAKTPVAAVKRAHSDGLATVSPSASRNPLATDVGSSGGIMALSQVFRATQAPSSPLVHGLNLDLASDRPSPNIPIQSHPLATTLSSPYNRLAATFRQESPAHRLSYISMQESQANRDQAARERMTRSVDQIYSDHSDGEFDKEPSFVERMRRRKMVDEEAAAQLVACTAPARPNNRRERQTSTSTDPMVKASEWTDGPVVDGEDQESGTTLRPVVLSEEETEQELEDGLNQPVPHSQPNSSTEEDKENCHDPATIAPATSAHDRLSQALALQSLYSSDGEAMGEHRGSRQRSRSIVPDEQLPATGRSSQISVVKDSQRSRGNLGHDDREQWNMGRKRHPGSQVQLDPSSDVERITSSPTKQVRIRSSPPSGSQRNKRSFELGGAEAASPTGSDSGSPRRSPTPRASAFQGNMIQSNNSAVQRPTGMGERPSTHDSREKSSSMPSRVVETPVAPRNFAEVVPMTSIPETSPSRLGHQGWANDLNDTADQEDDDLPPVYVDAHERGPHSQPIMSDSSSPVKPSSFHNSKILSSPSGRQRRALTEIAADDPPQLGTGPFSLDINILSADDREFRSAVAMSPAPPRKRRRGNDGQSFYASDPVLPVTPHPATHVAPPQGNSMATIPEMEPAEPETKPLSTFQRRSRPARRTASLWDMDDSPQYHGSRKEKSKLMPRSRLVGRQPAKTERSEKIHEEQPVIPDNQIASSVPEPLSESNGPDSAETTVENEPITEEAPRIQPPVQAPVQTPVQTPVNTDNVPIAVNQVLAPWSGPKRAYYPATCVGKAFGTQQPRYLIKFEDSVPVEIPPGAVKRLELRVGDGVKVDMPNVPKVTHIISGFANTLSIEDIEQAVAKGTIPMTDVYGHLALILTPKQRKSLPSAGLAVTETRITVPVAHIYLDTILWNQLKDRAFRYDSGPVPSESRLQTPADRHSTPISPGSRLSRSIRLATGLFSGMVFAVSFGDNQDAKSRVAKMISENDGRILEDGFNELFELPLNAPVATPTKLAPPATQDGYLRLASGAADVGFACLIADNHSRRPKYMQALALNLPCLSDRWVEDCVAKKQLLDWEMYLLPAGESTYLNGATKSRLLAPYPTTEARLSETIAGRPNLLNGQSVLLVTGRSGRTEKEKRKRETYLFLTYALGASRVERVPDLKTAREILNTQADGETNGSGWDWVYVDDDDRLSAKAMTSGAGSRKRKRSRPSESMSENDLGLGTNVKIVGNDFVCQSLILGRLFDQ</sequence>
<feature type="region of interest" description="Disordered" evidence="4">
    <location>
        <begin position="469"/>
        <end position="548"/>
    </location>
</feature>
<dbReference type="Gene3D" id="2.30.30.140">
    <property type="match status" value="1"/>
</dbReference>
<keyword evidence="7" id="KW-1185">Reference proteome</keyword>
<feature type="compositionally biased region" description="Basic and acidic residues" evidence="4">
    <location>
        <begin position="951"/>
        <end position="966"/>
    </location>
</feature>
<evidence type="ECO:0000256" key="4">
    <source>
        <dbReference type="SAM" id="MobiDB-lite"/>
    </source>
</evidence>
<evidence type="ECO:0000313" key="7">
    <source>
        <dbReference type="Proteomes" id="UP000247810"/>
    </source>
</evidence>
<feature type="compositionally biased region" description="Acidic residues" evidence="4">
    <location>
        <begin position="1120"/>
        <end position="1129"/>
    </location>
</feature>
<feature type="domain" description="BRCT" evidence="5">
    <location>
        <begin position="1580"/>
        <end position="1706"/>
    </location>
</feature>
<dbReference type="InterPro" id="IPR036167">
    <property type="entry name" value="tRNA_intron_Endo_cat-like_sf"/>
</dbReference>
<feature type="compositionally biased region" description="Acidic residues" evidence="4">
    <location>
        <begin position="853"/>
        <end position="863"/>
    </location>
</feature>
<feature type="compositionally biased region" description="Polar residues" evidence="4">
    <location>
        <begin position="1025"/>
        <end position="1035"/>
    </location>
</feature>
<dbReference type="InterPro" id="IPR047249">
    <property type="entry name" value="BRCT_p53bp1-like_rpt1"/>
</dbReference>
<dbReference type="SMART" id="SM00292">
    <property type="entry name" value="BRCT"/>
    <property type="match status" value="1"/>
</dbReference>
<reference evidence="6 7" key="1">
    <citation type="submission" date="2018-02" db="EMBL/GenBank/DDBJ databases">
        <title>The genomes of Aspergillus section Nigri reveals drivers in fungal speciation.</title>
        <authorList>
            <consortium name="DOE Joint Genome Institute"/>
            <person name="Vesth T.C."/>
            <person name="Nybo J."/>
            <person name="Theobald S."/>
            <person name="Brandl J."/>
            <person name="Frisvad J.C."/>
            <person name="Nielsen K.F."/>
            <person name="Lyhne E.K."/>
            <person name="Kogle M.E."/>
            <person name="Kuo A."/>
            <person name="Riley R."/>
            <person name="Clum A."/>
            <person name="Nolan M."/>
            <person name="Lipzen A."/>
            <person name="Salamov A."/>
            <person name="Henrissat B."/>
            <person name="Wiebenga A."/>
            <person name="De vries R.P."/>
            <person name="Grigoriev I.V."/>
            <person name="Mortensen U.H."/>
            <person name="Andersen M.R."/>
            <person name="Baker S.E."/>
        </authorList>
    </citation>
    <scope>NUCLEOTIDE SEQUENCE [LARGE SCALE GENOMIC DNA]</scope>
    <source>
        <strain evidence="6 7">CBS 707.79</strain>
    </source>
</reference>
<dbReference type="STRING" id="1448320.A0A319DFS7"/>
<accession>A0A319DFS7</accession>
<feature type="compositionally biased region" description="Low complexity" evidence="4">
    <location>
        <begin position="1376"/>
        <end position="1385"/>
    </location>
</feature>
<proteinExistence type="inferred from homology"/>
<evidence type="ECO:0000256" key="3">
    <source>
        <dbReference type="ARBA" id="ARBA00034031"/>
    </source>
</evidence>
<feature type="region of interest" description="Disordered" evidence="4">
    <location>
        <begin position="176"/>
        <end position="206"/>
    </location>
</feature>
<dbReference type="GO" id="GO:0005737">
    <property type="term" value="C:cytoplasm"/>
    <property type="evidence" value="ECO:0007669"/>
    <property type="project" value="TreeGrafter"/>
</dbReference>
<evidence type="ECO:0000256" key="2">
    <source>
        <dbReference type="ARBA" id="ARBA00012573"/>
    </source>
</evidence>